<accession>A0ABU7R8B2</accession>
<dbReference type="EMBL" id="JAZGJQ010000002">
    <property type="protein sequence ID" value="MEE6146831.1"/>
    <property type="molecule type" value="Genomic_DNA"/>
</dbReference>
<keyword evidence="2" id="KW-0012">Acyltransferase</keyword>
<dbReference type="PROSITE" id="PS51186">
    <property type="entry name" value="GNAT"/>
    <property type="match status" value="1"/>
</dbReference>
<evidence type="ECO:0000256" key="2">
    <source>
        <dbReference type="ARBA" id="ARBA00023315"/>
    </source>
</evidence>
<keyword evidence="5" id="KW-1185">Reference proteome</keyword>
<comment type="caution">
    <text evidence="4">The sequence shown here is derived from an EMBL/GenBank/DDBJ whole genome shotgun (WGS) entry which is preliminary data.</text>
</comment>
<dbReference type="InterPro" id="IPR000182">
    <property type="entry name" value="GNAT_dom"/>
</dbReference>
<proteinExistence type="predicted"/>
<evidence type="ECO:0000313" key="5">
    <source>
        <dbReference type="Proteomes" id="UP001332931"/>
    </source>
</evidence>
<dbReference type="InterPro" id="IPR016181">
    <property type="entry name" value="Acyl_CoA_acyltransferase"/>
</dbReference>
<name>A0ABU7R8B2_9ACTN</name>
<feature type="domain" description="N-acetyltransferase" evidence="3">
    <location>
        <begin position="2"/>
        <end position="170"/>
    </location>
</feature>
<evidence type="ECO:0000313" key="4">
    <source>
        <dbReference type="EMBL" id="MEE6146831.1"/>
    </source>
</evidence>
<dbReference type="PANTHER" id="PTHR43877">
    <property type="entry name" value="AMINOALKYLPHOSPHONATE N-ACETYLTRANSFERASE-RELATED-RELATED"/>
    <property type="match status" value="1"/>
</dbReference>
<sequence length="170" mass="18497">MGEIRTATTADLARVEEIYAIAQRFMVASGNPNQWGPGFPGRRALEGDVATGALRVWVGADGVPAGCFALLEGPDPTYARIYDGFWIDDGPYLVVHRFAAAVQGRGVGSAMMDWALARARERGLALRVDTHRDNGPMQGLIRSRGFSYCGVIHLADGSERIAFCRPYIRP</sequence>
<reference evidence="4 5" key="1">
    <citation type="submission" date="2024-01" db="EMBL/GenBank/DDBJ databases">
        <title>Description of Olsenella sp. nov., isolated from pig feces.</title>
        <authorList>
            <person name="Chang Y.-H."/>
        </authorList>
    </citation>
    <scope>NUCLEOTIDE SEQUENCE [LARGE SCALE GENOMIC DNA]</scope>
    <source>
        <strain evidence="4 5">YH-ols2223</strain>
    </source>
</reference>
<keyword evidence="1" id="KW-0808">Transferase</keyword>
<evidence type="ECO:0000256" key="1">
    <source>
        <dbReference type="ARBA" id="ARBA00022679"/>
    </source>
</evidence>
<protein>
    <submittedName>
        <fullName evidence="4">GNAT family N-acetyltransferase</fullName>
    </submittedName>
</protein>
<dbReference type="Pfam" id="PF00583">
    <property type="entry name" value="Acetyltransf_1"/>
    <property type="match status" value="1"/>
</dbReference>
<dbReference type="Proteomes" id="UP001332931">
    <property type="component" value="Unassembled WGS sequence"/>
</dbReference>
<dbReference type="RefSeq" id="WP_330957598.1">
    <property type="nucleotide sequence ID" value="NZ_JAZGJQ010000002.1"/>
</dbReference>
<dbReference type="Gene3D" id="3.40.630.30">
    <property type="match status" value="1"/>
</dbReference>
<dbReference type="SUPFAM" id="SSF55729">
    <property type="entry name" value="Acyl-CoA N-acyltransferases (Nat)"/>
    <property type="match status" value="1"/>
</dbReference>
<gene>
    <name evidence="4" type="ORF">VXJ25_02295</name>
</gene>
<evidence type="ECO:0000259" key="3">
    <source>
        <dbReference type="PROSITE" id="PS51186"/>
    </source>
</evidence>
<organism evidence="4 5">
    <name type="scientific">Olsenella absiana</name>
    <dbReference type="NCBI Taxonomy" id="3115222"/>
    <lineage>
        <taxon>Bacteria</taxon>
        <taxon>Bacillati</taxon>
        <taxon>Actinomycetota</taxon>
        <taxon>Coriobacteriia</taxon>
        <taxon>Coriobacteriales</taxon>
        <taxon>Atopobiaceae</taxon>
        <taxon>Olsenella</taxon>
    </lineage>
</organism>
<dbReference type="InterPro" id="IPR050832">
    <property type="entry name" value="Bact_Acetyltransf"/>
</dbReference>
<dbReference type="CDD" id="cd04301">
    <property type="entry name" value="NAT_SF"/>
    <property type="match status" value="1"/>
</dbReference>